<dbReference type="AlphaFoldDB" id="A0A0H5R8V0"/>
<evidence type="ECO:0000313" key="16">
    <source>
        <dbReference type="EMBL" id="CRZ10216.1"/>
    </source>
</evidence>
<dbReference type="SUPFAM" id="SSF51206">
    <property type="entry name" value="cAMP-binding domain-like"/>
    <property type="match status" value="1"/>
</dbReference>
<dbReference type="Gene3D" id="2.60.120.10">
    <property type="entry name" value="Jelly Rolls"/>
    <property type="match status" value="1"/>
</dbReference>
<evidence type="ECO:0000256" key="5">
    <source>
        <dbReference type="ARBA" id="ARBA00022427"/>
    </source>
</evidence>
<evidence type="ECO:0000256" key="7">
    <source>
        <dbReference type="ARBA" id="ARBA00022475"/>
    </source>
</evidence>
<reference evidence="16" key="1">
    <citation type="submission" date="2015-04" db="EMBL/GenBank/DDBJ databases">
        <title>The genome sequence of the plant pathogenic Rhizarian Plasmodiophora brassicae reveals insights in its biotrophic life cycle and the origin of chitin synthesis.</title>
        <authorList>
            <person name="Schwelm A."/>
            <person name="Fogelqvist J."/>
            <person name="Knaust A."/>
            <person name="Julke S."/>
            <person name="Lilja T."/>
            <person name="Dhandapani V."/>
            <person name="Bonilla-Rosso G."/>
            <person name="Karlsson M."/>
            <person name="Shevchenko A."/>
            <person name="Choi S.R."/>
            <person name="Kim H.G."/>
            <person name="Park J.Y."/>
            <person name="Lim Y.P."/>
            <person name="Ludwig-Muller J."/>
            <person name="Dixelius C."/>
        </authorList>
    </citation>
    <scope>NUCLEOTIDE SEQUENCE</scope>
    <source>
        <tissue evidence="16">Potato root galls</tissue>
    </source>
</reference>
<dbReference type="Pfam" id="PF00027">
    <property type="entry name" value="cNMP_binding"/>
    <property type="match status" value="1"/>
</dbReference>
<evidence type="ECO:0000256" key="10">
    <source>
        <dbReference type="ARBA" id="ARBA00022949"/>
    </source>
</evidence>
<feature type="region of interest" description="Disordered" evidence="14">
    <location>
        <begin position="397"/>
        <end position="417"/>
    </location>
</feature>
<keyword evidence="11" id="KW-1133">Transmembrane helix</keyword>
<name>A0A0H5R8V0_9EUKA</name>
<evidence type="ECO:0000256" key="13">
    <source>
        <dbReference type="ARBA" id="ARBA00023180"/>
    </source>
</evidence>
<dbReference type="GO" id="GO:0016328">
    <property type="term" value="C:lateral plasma membrane"/>
    <property type="evidence" value="ECO:0007669"/>
    <property type="project" value="UniProtKB-SubCell"/>
</dbReference>
<dbReference type="InterPro" id="IPR000595">
    <property type="entry name" value="cNMP-bd_dom"/>
</dbReference>
<evidence type="ECO:0000259" key="15">
    <source>
        <dbReference type="PROSITE" id="PS50042"/>
    </source>
</evidence>
<keyword evidence="13" id="KW-0325">Glycoprotein</keyword>
<evidence type="ECO:0000256" key="6">
    <source>
        <dbReference type="ARBA" id="ARBA00022473"/>
    </source>
</evidence>
<keyword evidence="12" id="KW-0472">Membrane</keyword>
<dbReference type="InterPro" id="IPR018490">
    <property type="entry name" value="cNMP-bd_dom_sf"/>
</dbReference>
<protein>
    <recommendedName>
        <fullName evidence="15">Cyclic nucleotide-binding domain-containing protein</fullName>
    </recommendedName>
</protein>
<evidence type="ECO:0000256" key="11">
    <source>
        <dbReference type="ARBA" id="ARBA00022989"/>
    </source>
</evidence>
<dbReference type="GO" id="GO:0005923">
    <property type="term" value="C:bicellular tight junction"/>
    <property type="evidence" value="ECO:0007669"/>
    <property type="project" value="UniProtKB-SubCell"/>
</dbReference>
<organism evidence="16">
    <name type="scientific">Spongospora subterranea</name>
    <dbReference type="NCBI Taxonomy" id="70186"/>
    <lineage>
        <taxon>Eukaryota</taxon>
        <taxon>Sar</taxon>
        <taxon>Rhizaria</taxon>
        <taxon>Endomyxa</taxon>
        <taxon>Phytomyxea</taxon>
        <taxon>Plasmodiophorida</taxon>
        <taxon>Plasmodiophoridae</taxon>
        <taxon>Spongospora</taxon>
    </lineage>
</organism>
<keyword evidence="8" id="KW-0812">Transmembrane</keyword>
<evidence type="ECO:0000256" key="8">
    <source>
        <dbReference type="ARBA" id="ARBA00022692"/>
    </source>
</evidence>
<feature type="domain" description="Cyclic nucleotide-binding" evidence="15">
    <location>
        <begin position="173"/>
        <end position="274"/>
    </location>
</feature>
<dbReference type="PANTHER" id="PTHR12101">
    <property type="entry name" value="POPEYE DOMAIN CONTAINING PROTEIN"/>
    <property type="match status" value="1"/>
</dbReference>
<dbReference type="InterPro" id="IPR006916">
    <property type="entry name" value="POPDC1-3"/>
</dbReference>
<feature type="non-terminal residue" evidence="16">
    <location>
        <position position="1"/>
    </location>
</feature>
<dbReference type="PROSITE" id="PS50042">
    <property type="entry name" value="CNMP_BINDING_3"/>
    <property type="match status" value="1"/>
</dbReference>
<dbReference type="CDD" id="cd00038">
    <property type="entry name" value="CAP_ED"/>
    <property type="match status" value="1"/>
</dbReference>
<evidence type="ECO:0000256" key="4">
    <source>
        <dbReference type="ARBA" id="ARBA00007146"/>
    </source>
</evidence>
<dbReference type="GO" id="GO:0007155">
    <property type="term" value="P:cell adhesion"/>
    <property type="evidence" value="ECO:0007669"/>
    <property type="project" value="UniProtKB-KW"/>
</dbReference>
<keyword evidence="6" id="KW-0217">Developmental protein</keyword>
<comment type="similarity">
    <text evidence="4">Belongs to the popeye family.</text>
</comment>
<sequence>CNGQRRTLDHRGFADRSRGRMLSLLVRRHASARFLQPTRSRCISMLTRRPISLSIREFMTKSRYLTIPGSASKFEYSVATLSGHLSFVLLAASYGFKDILDLRLMAVAAGGAMLAFNFWHPHGQPLWLPFKWNLLFIVTNGVQIVNLLSDERKARFMDPEHIAVYEQVFEPTGLSRVDFMKLIRQATVKHVPEGTHLCYEGALNRNVLLVSQGEAAVTIRGTKVYRLGAGQFIGEMGIHVGLRLPSAMRASATVTALEPMTCISWQRGVLIDIMESDDAIAKAVQGAISADLIRKLTHKEPGEILADKHLHWKAEKQYMMLLERVIEKGRIDNHERNILRRYRIVHDIDDQCHQDILQRLSWTVKEYEVGIRENKHIPNIRHDSAFGPAIERNEEDIVNSDEDEDWRKALDSTQDSF</sequence>
<evidence type="ECO:0000256" key="3">
    <source>
        <dbReference type="ARBA" id="ARBA00004435"/>
    </source>
</evidence>
<keyword evidence="7" id="KW-1003">Cell membrane</keyword>
<dbReference type="EMBL" id="HACM01009774">
    <property type="protein sequence ID" value="CRZ10216.1"/>
    <property type="molecule type" value="Transcribed_RNA"/>
</dbReference>
<dbReference type="InterPro" id="IPR014710">
    <property type="entry name" value="RmlC-like_jellyroll"/>
</dbReference>
<proteinExistence type="inferred from homology"/>
<evidence type="ECO:0000256" key="9">
    <source>
        <dbReference type="ARBA" id="ARBA00022889"/>
    </source>
</evidence>
<dbReference type="GO" id="GO:0030552">
    <property type="term" value="F:cAMP binding"/>
    <property type="evidence" value="ECO:0007669"/>
    <property type="project" value="TreeGrafter"/>
</dbReference>
<dbReference type="PANTHER" id="PTHR12101:SF17">
    <property type="entry name" value="BLOOD VESSEL EPICARDIAL SUBSTANCE"/>
    <property type="match status" value="1"/>
</dbReference>
<comment type="subcellular location">
    <subcellularLocation>
        <location evidence="3">Cell junction</location>
        <location evidence="3">Tight junction</location>
    </subcellularLocation>
    <subcellularLocation>
        <location evidence="1">Lateral cell membrane</location>
    </subcellularLocation>
    <subcellularLocation>
        <location evidence="2">Membrane</location>
        <topology evidence="2">Multi-pass membrane protein</topology>
    </subcellularLocation>
</comment>
<keyword evidence="5" id="KW-0796">Tight junction</keyword>
<keyword evidence="9" id="KW-0130">Cell adhesion</keyword>
<keyword evidence="10" id="KW-0965">Cell junction</keyword>
<dbReference type="SMART" id="SM00100">
    <property type="entry name" value="cNMP"/>
    <property type="match status" value="1"/>
</dbReference>
<evidence type="ECO:0000256" key="12">
    <source>
        <dbReference type="ARBA" id="ARBA00023136"/>
    </source>
</evidence>
<dbReference type="InterPro" id="IPR055272">
    <property type="entry name" value="POPDC1-3_dom"/>
</dbReference>
<evidence type="ECO:0000256" key="14">
    <source>
        <dbReference type="SAM" id="MobiDB-lite"/>
    </source>
</evidence>
<evidence type="ECO:0000256" key="2">
    <source>
        <dbReference type="ARBA" id="ARBA00004141"/>
    </source>
</evidence>
<accession>A0A0H5R8V0</accession>
<dbReference type="Pfam" id="PF04831">
    <property type="entry name" value="POPDC1-3"/>
    <property type="match status" value="1"/>
</dbReference>
<evidence type="ECO:0000256" key="1">
    <source>
        <dbReference type="ARBA" id="ARBA00004124"/>
    </source>
</evidence>